<comment type="caution">
    <text evidence="2">The sequence shown here is derived from an EMBL/GenBank/DDBJ whole genome shotgun (WGS) entry which is preliminary data.</text>
</comment>
<dbReference type="Proteomes" id="UP000004913">
    <property type="component" value="Unassembled WGS sequence"/>
</dbReference>
<dbReference type="EMBL" id="ADLV01000006">
    <property type="protein sequence ID" value="EGJ99437.1"/>
    <property type="molecule type" value="Genomic_DNA"/>
</dbReference>
<dbReference type="HOGENOM" id="CLU_1841965_0_0_10"/>
<sequence>MNLSIPQKRSRTMINFIHNTVYKLKPEQTSGRIHRLGWLVLWNIFSLLSFFFAKWEILFRSKDDCPEDSFRYGCLVYPCGSFHLCTAVGGSISAMVKTVKPKNIFFVFYRLFSAKNKSGVFIESVSLSNVSSFYRHNLF</sequence>
<keyword evidence="1" id="KW-0472">Membrane</keyword>
<dbReference type="AlphaFoldDB" id="F5ITQ3"/>
<evidence type="ECO:0000313" key="2">
    <source>
        <dbReference type="EMBL" id="EGJ99437.1"/>
    </source>
</evidence>
<evidence type="ECO:0000256" key="1">
    <source>
        <dbReference type="SAM" id="Phobius"/>
    </source>
</evidence>
<keyword evidence="3" id="KW-1185">Reference proteome</keyword>
<gene>
    <name evidence="2" type="ORF">HMPREF9455_00470</name>
</gene>
<feature type="transmembrane region" description="Helical" evidence="1">
    <location>
        <begin position="75"/>
        <end position="96"/>
    </location>
</feature>
<feature type="transmembrane region" description="Helical" evidence="1">
    <location>
        <begin position="36"/>
        <end position="55"/>
    </location>
</feature>
<keyword evidence="1" id="KW-1133">Transmembrane helix</keyword>
<evidence type="ECO:0000313" key="3">
    <source>
        <dbReference type="Proteomes" id="UP000004913"/>
    </source>
</evidence>
<organism evidence="2 3">
    <name type="scientific">Dysgonomonas gadei ATCC BAA-286</name>
    <dbReference type="NCBI Taxonomy" id="742766"/>
    <lineage>
        <taxon>Bacteria</taxon>
        <taxon>Pseudomonadati</taxon>
        <taxon>Bacteroidota</taxon>
        <taxon>Bacteroidia</taxon>
        <taxon>Bacteroidales</taxon>
        <taxon>Dysgonomonadaceae</taxon>
        <taxon>Dysgonomonas</taxon>
    </lineage>
</organism>
<accession>F5ITQ3</accession>
<reference evidence="2 3" key="1">
    <citation type="submission" date="2011-04" db="EMBL/GenBank/DDBJ databases">
        <title>The Genome Sequence of Dysgonomonas gadei ATCC BAA-286.</title>
        <authorList>
            <consortium name="The Broad Institute Genome Sequencing Platform"/>
            <person name="Earl A."/>
            <person name="Ward D."/>
            <person name="Feldgarden M."/>
            <person name="Gevers D."/>
            <person name="Pudlo N."/>
            <person name="Martens E."/>
            <person name="Allen-Vercoe E."/>
            <person name="Young S.K."/>
            <person name="Zeng Q."/>
            <person name="Gargeya S."/>
            <person name="Fitzgerald M."/>
            <person name="Haas B."/>
            <person name="Abouelleil A."/>
            <person name="Alvarado L."/>
            <person name="Arachchi H.M."/>
            <person name="Berlin A."/>
            <person name="Brown A."/>
            <person name="Chapman S.B."/>
            <person name="Chen Z."/>
            <person name="Dunbar C."/>
            <person name="Freedman E."/>
            <person name="Gearin G."/>
            <person name="Gellesch M."/>
            <person name="Goldberg J."/>
            <person name="Griggs A."/>
            <person name="Gujja S."/>
            <person name="Heiman D."/>
            <person name="Howarth C."/>
            <person name="Larson L."/>
            <person name="Lui A."/>
            <person name="MacDonald P.J.P."/>
            <person name="Mehta T."/>
            <person name="Montmayeur A."/>
            <person name="Murphy C."/>
            <person name="Neiman D."/>
            <person name="Pearson M."/>
            <person name="Priest M."/>
            <person name="Roberts A."/>
            <person name="Saif S."/>
            <person name="Shea T."/>
            <person name="Shenoy N."/>
            <person name="Sisk P."/>
            <person name="Stolte C."/>
            <person name="Sykes S."/>
            <person name="Yandava C."/>
            <person name="Wortman J."/>
            <person name="Nusbaum C."/>
            <person name="Birren B."/>
        </authorList>
    </citation>
    <scope>NUCLEOTIDE SEQUENCE [LARGE SCALE GENOMIC DNA]</scope>
    <source>
        <strain evidence="2 3">ATCC BAA-286</strain>
    </source>
</reference>
<protein>
    <submittedName>
        <fullName evidence="2">Uncharacterized protein</fullName>
    </submittedName>
</protein>
<name>F5ITQ3_9BACT</name>
<keyword evidence="1" id="KW-0812">Transmembrane</keyword>
<proteinExistence type="predicted"/>